<organism evidence="2 3">
    <name type="scientific">Polarella glacialis</name>
    <name type="common">Dinoflagellate</name>
    <dbReference type="NCBI Taxonomy" id="89957"/>
    <lineage>
        <taxon>Eukaryota</taxon>
        <taxon>Sar</taxon>
        <taxon>Alveolata</taxon>
        <taxon>Dinophyceae</taxon>
        <taxon>Suessiales</taxon>
        <taxon>Suessiaceae</taxon>
        <taxon>Polarella</taxon>
    </lineage>
</organism>
<evidence type="ECO:0008006" key="4">
    <source>
        <dbReference type="Google" id="ProtNLM"/>
    </source>
</evidence>
<evidence type="ECO:0000313" key="2">
    <source>
        <dbReference type="EMBL" id="CAE8636028.1"/>
    </source>
</evidence>
<feature type="region of interest" description="Disordered" evidence="1">
    <location>
        <begin position="59"/>
        <end position="121"/>
    </location>
</feature>
<comment type="caution">
    <text evidence="2">The sequence shown here is derived from an EMBL/GenBank/DDBJ whole genome shotgun (WGS) entry which is preliminary data.</text>
</comment>
<name>A0A813HES7_POLGL</name>
<accession>A0A813HES7</accession>
<feature type="non-terminal residue" evidence="2">
    <location>
        <position position="353"/>
    </location>
</feature>
<feature type="region of interest" description="Disordered" evidence="1">
    <location>
        <begin position="330"/>
        <end position="353"/>
    </location>
</feature>
<evidence type="ECO:0000313" key="3">
    <source>
        <dbReference type="Proteomes" id="UP000654075"/>
    </source>
</evidence>
<dbReference type="EMBL" id="CAJNNV010031396">
    <property type="protein sequence ID" value="CAE8636028.1"/>
    <property type="molecule type" value="Genomic_DNA"/>
</dbReference>
<gene>
    <name evidence="2" type="ORF">PGLA1383_LOCUS51569</name>
</gene>
<proteinExistence type="predicted"/>
<feature type="region of interest" description="Disordered" evidence="1">
    <location>
        <begin position="184"/>
        <end position="203"/>
    </location>
</feature>
<reference evidence="2" key="1">
    <citation type="submission" date="2021-02" db="EMBL/GenBank/DDBJ databases">
        <authorList>
            <person name="Dougan E. K."/>
            <person name="Rhodes N."/>
            <person name="Thang M."/>
            <person name="Chan C."/>
        </authorList>
    </citation>
    <scope>NUCLEOTIDE SEQUENCE</scope>
</reference>
<sequence>MAVEQQNGGAAHEEIEKRIKALNKKLKQIEGLKEKGTDQLDAEAQEKVASEAALRKEVKELEAQKKNGKRPAAAAAAAEPPTPVAVEEAPAAPEEPEPVVEEKAPEPELNDEEKEKRAKGIRKKLAQIEKLKEKDFASLEPEAKAKVESEAELKKDLARLEGKAEPVQAVVSKDVGGLCKIDSAEVPSERQPHERLLAKDPQAPTGLSAEALLRALAPEWSAQPGRLERLAAERVKGGRDVARLDKEDLRELGLGMAERGRVLDWARSLVRNDAAAASNVVPEHRGQADIWRRISSGFNSPTSARDGTCKDHDSAWGELKADSRSIILSPSWGSESPATWADSSSSRSHGPLA</sequence>
<feature type="compositionally biased region" description="Low complexity" evidence="1">
    <location>
        <begin position="71"/>
        <end position="92"/>
    </location>
</feature>
<dbReference type="AlphaFoldDB" id="A0A813HES7"/>
<protein>
    <recommendedName>
        <fullName evidence="4">SAM domain-containing protein</fullName>
    </recommendedName>
</protein>
<feature type="compositionally biased region" description="Basic and acidic residues" evidence="1">
    <location>
        <begin position="187"/>
        <end position="198"/>
    </location>
</feature>
<keyword evidence="3" id="KW-1185">Reference proteome</keyword>
<evidence type="ECO:0000256" key="1">
    <source>
        <dbReference type="SAM" id="MobiDB-lite"/>
    </source>
</evidence>
<dbReference type="Proteomes" id="UP000654075">
    <property type="component" value="Unassembled WGS sequence"/>
</dbReference>